<dbReference type="Proteomes" id="UP000239814">
    <property type="component" value="Chromosome"/>
</dbReference>
<feature type="compositionally biased region" description="Basic and acidic residues" evidence="1">
    <location>
        <begin position="102"/>
        <end position="111"/>
    </location>
</feature>
<proteinExistence type="predicted"/>
<feature type="compositionally biased region" description="Basic and acidic residues" evidence="1">
    <location>
        <begin position="118"/>
        <end position="132"/>
    </location>
</feature>
<dbReference type="EMBL" id="CP027433">
    <property type="protein sequence ID" value="AVM01002.1"/>
    <property type="molecule type" value="Genomic_DNA"/>
</dbReference>
<evidence type="ECO:0000313" key="3">
    <source>
        <dbReference type="EMBL" id="AVM01002.1"/>
    </source>
</evidence>
<keyword evidence="2" id="KW-0812">Transmembrane</keyword>
<evidence type="ECO:0000256" key="1">
    <source>
        <dbReference type="SAM" id="MobiDB-lite"/>
    </source>
</evidence>
<feature type="region of interest" description="Disordered" evidence="1">
    <location>
        <begin position="98"/>
        <end position="132"/>
    </location>
</feature>
<feature type="transmembrane region" description="Helical" evidence="2">
    <location>
        <begin position="45"/>
        <end position="64"/>
    </location>
</feature>
<reference evidence="3 4" key="1">
    <citation type="submission" date="2018-03" db="EMBL/GenBank/DDBJ databases">
        <title>Characteristics and genome of n-alkane degrading marine bacteria Gordonia iterans isolated from crude oil contaminated in Tae-an, South Korea.</title>
        <authorList>
            <person name="Lee S.-S."/>
            <person name="Kim H."/>
        </authorList>
    </citation>
    <scope>NUCLEOTIDE SEQUENCE [LARGE SCALE GENOMIC DNA]</scope>
    <source>
        <strain evidence="3 4">Co17</strain>
    </source>
</reference>
<gene>
    <name evidence="3" type="ORF">C6V83_12800</name>
</gene>
<dbReference type="OrthoDB" id="5244024at2"/>
<keyword evidence="2" id="KW-1133">Transmembrane helix</keyword>
<dbReference type="RefSeq" id="WP_105942715.1">
    <property type="nucleotide sequence ID" value="NZ_CP027433.1"/>
</dbReference>
<keyword evidence="2" id="KW-0472">Membrane</keyword>
<sequence length="132" mass="14585">MPLSEHEQRMLDEIESALYAEDPKFVSSVSKQRVGRPDARRRWQAALLLLVGLALLVSGIMVDVRIGDFPIVSLVGFFVMFGGGLLLIFAPRGGSSLSAKKLGAEGKKVPEKGSFSSRMEDRFNKRFDQDGR</sequence>
<dbReference type="KEGG" id="git:C6V83_12800"/>
<evidence type="ECO:0000313" key="4">
    <source>
        <dbReference type="Proteomes" id="UP000239814"/>
    </source>
</evidence>
<evidence type="ECO:0000256" key="2">
    <source>
        <dbReference type="SAM" id="Phobius"/>
    </source>
</evidence>
<protein>
    <submittedName>
        <fullName evidence="3">DUF3040 domain-containing protein</fullName>
    </submittedName>
</protein>
<organism evidence="3 4">
    <name type="scientific">Gordonia iterans</name>
    <dbReference type="NCBI Taxonomy" id="1004901"/>
    <lineage>
        <taxon>Bacteria</taxon>
        <taxon>Bacillati</taxon>
        <taxon>Actinomycetota</taxon>
        <taxon>Actinomycetes</taxon>
        <taxon>Mycobacteriales</taxon>
        <taxon>Gordoniaceae</taxon>
        <taxon>Gordonia</taxon>
    </lineage>
</organism>
<dbReference type="InterPro" id="IPR021401">
    <property type="entry name" value="DUF3040"/>
</dbReference>
<dbReference type="Pfam" id="PF11239">
    <property type="entry name" value="DUF3040"/>
    <property type="match status" value="1"/>
</dbReference>
<feature type="transmembrane region" description="Helical" evidence="2">
    <location>
        <begin position="70"/>
        <end position="90"/>
    </location>
</feature>
<keyword evidence="4" id="KW-1185">Reference proteome</keyword>
<accession>A0A2S0KH43</accession>
<name>A0A2S0KH43_9ACTN</name>
<dbReference type="AlphaFoldDB" id="A0A2S0KH43"/>